<organism evidence="1 2">
    <name type="scientific">Pseudosporangium ferrugineum</name>
    <dbReference type="NCBI Taxonomy" id="439699"/>
    <lineage>
        <taxon>Bacteria</taxon>
        <taxon>Bacillati</taxon>
        <taxon>Actinomycetota</taxon>
        <taxon>Actinomycetes</taxon>
        <taxon>Micromonosporales</taxon>
        <taxon>Micromonosporaceae</taxon>
        <taxon>Pseudosporangium</taxon>
    </lineage>
</organism>
<proteinExistence type="predicted"/>
<gene>
    <name evidence="1" type="ORF">CLV70_12245</name>
</gene>
<comment type="caution">
    <text evidence="1">The sequence shown here is derived from an EMBL/GenBank/DDBJ whole genome shotgun (WGS) entry which is preliminary data.</text>
</comment>
<name>A0A2T0RHV9_9ACTN</name>
<dbReference type="EMBL" id="PVZG01000022">
    <property type="protein sequence ID" value="PRY20806.1"/>
    <property type="molecule type" value="Genomic_DNA"/>
</dbReference>
<dbReference type="AlphaFoldDB" id="A0A2T0RHV9"/>
<keyword evidence="2" id="KW-1185">Reference proteome</keyword>
<dbReference type="InterPro" id="IPR007995">
    <property type="entry name" value="DUF742"/>
</dbReference>
<dbReference type="Pfam" id="PF05331">
    <property type="entry name" value="DUF742"/>
    <property type="match status" value="1"/>
</dbReference>
<reference evidence="1 2" key="1">
    <citation type="submission" date="2018-03" db="EMBL/GenBank/DDBJ databases">
        <title>Genomic Encyclopedia of Archaeal and Bacterial Type Strains, Phase II (KMG-II): from individual species to whole genera.</title>
        <authorList>
            <person name="Goeker M."/>
        </authorList>
    </citation>
    <scope>NUCLEOTIDE SEQUENCE [LARGE SCALE GENOMIC DNA]</scope>
    <source>
        <strain evidence="1 2">DSM 45348</strain>
    </source>
</reference>
<dbReference type="PANTHER" id="PTHR36221">
    <property type="entry name" value="DUF742 DOMAIN-CONTAINING PROTEIN"/>
    <property type="match status" value="1"/>
</dbReference>
<dbReference type="PANTHER" id="PTHR36221:SF1">
    <property type="entry name" value="DUF742 DOMAIN-CONTAINING PROTEIN"/>
    <property type="match status" value="1"/>
</dbReference>
<dbReference type="Proteomes" id="UP000239209">
    <property type="component" value="Unassembled WGS sequence"/>
</dbReference>
<dbReference type="RefSeq" id="WP_245908599.1">
    <property type="nucleotide sequence ID" value="NZ_PVZG01000022.1"/>
</dbReference>
<evidence type="ECO:0000313" key="1">
    <source>
        <dbReference type="EMBL" id="PRY20806.1"/>
    </source>
</evidence>
<protein>
    <submittedName>
        <fullName evidence="1">Uncharacterized protein DUF742</fullName>
    </submittedName>
</protein>
<accession>A0A2T0RHV9</accession>
<evidence type="ECO:0000313" key="2">
    <source>
        <dbReference type="Proteomes" id="UP000239209"/>
    </source>
</evidence>
<sequence length="122" mass="13841">MMDFDARRHRDDAEQGQLVPLYVLVNGRTTPRNASLDLATQVVALPADTTVLEPEYREILWQCRQWMSIAEISAYLQRPLTVVKVLVDILLEQDYVALGSAAQRTVYDRALLETLLGGLQRL</sequence>